<evidence type="ECO:0000313" key="2">
    <source>
        <dbReference type="WBParaSite" id="jg9050"/>
    </source>
</evidence>
<name>A0A915ET83_9BILA</name>
<keyword evidence="1" id="KW-1185">Reference proteome</keyword>
<proteinExistence type="predicted"/>
<organism evidence="1 2">
    <name type="scientific">Ditylenchus dipsaci</name>
    <dbReference type="NCBI Taxonomy" id="166011"/>
    <lineage>
        <taxon>Eukaryota</taxon>
        <taxon>Metazoa</taxon>
        <taxon>Ecdysozoa</taxon>
        <taxon>Nematoda</taxon>
        <taxon>Chromadorea</taxon>
        <taxon>Rhabditida</taxon>
        <taxon>Tylenchina</taxon>
        <taxon>Tylenchomorpha</taxon>
        <taxon>Sphaerularioidea</taxon>
        <taxon>Anguinidae</taxon>
        <taxon>Anguininae</taxon>
        <taxon>Ditylenchus</taxon>
    </lineage>
</organism>
<sequence length="150" mass="17578">MKLKDVEAKILSKYGWKVSKPTISRHLPKEEQKLIIITGCHKTVQNKWCTHHKNCNKFTENEVIALDLNRKMREEVKTEVTPLPMATFEKYEKIALEMSKKKQENVTHPLSIAMKFPTYEEVRYQLGKARRAGVLNVEDPLNYLMPTQKH</sequence>
<accession>A0A915ET83</accession>
<evidence type="ECO:0000313" key="1">
    <source>
        <dbReference type="Proteomes" id="UP000887574"/>
    </source>
</evidence>
<dbReference type="WBParaSite" id="jg9050">
    <property type="protein sequence ID" value="jg9050"/>
    <property type="gene ID" value="jg9050"/>
</dbReference>
<dbReference type="AlphaFoldDB" id="A0A915ET83"/>
<reference evidence="2" key="1">
    <citation type="submission" date="2022-11" db="UniProtKB">
        <authorList>
            <consortium name="WormBaseParasite"/>
        </authorList>
    </citation>
    <scope>IDENTIFICATION</scope>
</reference>
<dbReference type="Proteomes" id="UP000887574">
    <property type="component" value="Unplaced"/>
</dbReference>
<protein>
    <submittedName>
        <fullName evidence="2">Uncharacterized protein</fullName>
    </submittedName>
</protein>